<feature type="region of interest" description="Disordered" evidence="1">
    <location>
        <begin position="102"/>
        <end position="138"/>
    </location>
</feature>
<dbReference type="PhylomeDB" id="A0A022PXA5"/>
<dbReference type="EMBL" id="KI632289">
    <property type="protein sequence ID" value="EYU20169.1"/>
    <property type="molecule type" value="Genomic_DNA"/>
</dbReference>
<dbReference type="PANTHER" id="PTHR34189:SF4">
    <property type="entry name" value="TRANSMEMBRANE PROTEIN"/>
    <property type="match status" value="1"/>
</dbReference>
<dbReference type="AlphaFoldDB" id="A0A022PXA5"/>
<keyword evidence="4" id="KW-1185">Reference proteome</keyword>
<keyword evidence="2" id="KW-0472">Membrane</keyword>
<keyword evidence="2" id="KW-1133">Transmembrane helix</keyword>
<dbReference type="Proteomes" id="UP000030748">
    <property type="component" value="Unassembled WGS sequence"/>
</dbReference>
<sequence length="138" mass="15129">MHRSGSTNRVPDDYFSYYTSSPSSKIPTALRALSQGSGEIPVYEPPSEADKKEKARAKFAETAVHLIPLVLFLCAFILWFCSNPDIDVKDNSIAAKIEGMDTEGHLDSDGTGHLPVELGDLDPAKLREDNSLFSQNKS</sequence>
<evidence type="ECO:0000256" key="2">
    <source>
        <dbReference type="SAM" id="Phobius"/>
    </source>
</evidence>
<accession>A0A022PXA5</accession>
<dbReference type="STRING" id="4155.A0A022PXA5"/>
<evidence type="ECO:0000256" key="1">
    <source>
        <dbReference type="SAM" id="MobiDB-lite"/>
    </source>
</evidence>
<dbReference type="OMA" id="EAIPRRI"/>
<dbReference type="OrthoDB" id="1028093at2759"/>
<feature type="transmembrane region" description="Helical" evidence="2">
    <location>
        <begin position="59"/>
        <end position="80"/>
    </location>
</feature>
<dbReference type="PANTHER" id="PTHR34189">
    <property type="entry name" value="TRANSMEMBRANE PROTEIN"/>
    <property type="match status" value="1"/>
</dbReference>
<reference evidence="3 4" key="1">
    <citation type="journal article" date="2013" name="Proc. Natl. Acad. Sci. U.S.A.">
        <title>Fine-scale variation in meiotic recombination in Mimulus inferred from population shotgun sequencing.</title>
        <authorList>
            <person name="Hellsten U."/>
            <person name="Wright K.M."/>
            <person name="Jenkins J."/>
            <person name="Shu S."/>
            <person name="Yuan Y."/>
            <person name="Wessler S.R."/>
            <person name="Schmutz J."/>
            <person name="Willis J.H."/>
            <person name="Rokhsar D.S."/>
        </authorList>
    </citation>
    <scope>NUCLEOTIDE SEQUENCE [LARGE SCALE GENOMIC DNA]</scope>
    <source>
        <strain evidence="4">cv. DUN x IM62</strain>
    </source>
</reference>
<gene>
    <name evidence="3" type="ORF">MIMGU_mgv1a016001mg</name>
</gene>
<evidence type="ECO:0000313" key="4">
    <source>
        <dbReference type="Proteomes" id="UP000030748"/>
    </source>
</evidence>
<protein>
    <submittedName>
        <fullName evidence="3">Uncharacterized protein</fullName>
    </submittedName>
</protein>
<name>A0A022PXA5_ERYGU</name>
<keyword evidence="2" id="KW-0812">Transmembrane</keyword>
<evidence type="ECO:0000313" key="3">
    <source>
        <dbReference type="EMBL" id="EYU20169.1"/>
    </source>
</evidence>
<dbReference type="KEGG" id="egt:105977475"/>
<dbReference type="eggNOG" id="ENOG502S47K">
    <property type="taxonomic scope" value="Eukaryota"/>
</dbReference>
<organism evidence="3 4">
    <name type="scientific">Erythranthe guttata</name>
    <name type="common">Yellow monkey flower</name>
    <name type="synonym">Mimulus guttatus</name>
    <dbReference type="NCBI Taxonomy" id="4155"/>
    <lineage>
        <taxon>Eukaryota</taxon>
        <taxon>Viridiplantae</taxon>
        <taxon>Streptophyta</taxon>
        <taxon>Embryophyta</taxon>
        <taxon>Tracheophyta</taxon>
        <taxon>Spermatophyta</taxon>
        <taxon>Magnoliopsida</taxon>
        <taxon>eudicotyledons</taxon>
        <taxon>Gunneridae</taxon>
        <taxon>Pentapetalae</taxon>
        <taxon>asterids</taxon>
        <taxon>lamiids</taxon>
        <taxon>Lamiales</taxon>
        <taxon>Phrymaceae</taxon>
        <taxon>Erythranthe</taxon>
    </lineage>
</organism>
<proteinExistence type="predicted"/>